<name>A0A495NWW6_9FLAO</name>
<dbReference type="AlphaFoldDB" id="A0A495NWW6"/>
<dbReference type="InterPro" id="IPR029058">
    <property type="entry name" value="AB_hydrolase_fold"/>
</dbReference>
<dbReference type="RefSeq" id="WP_121347028.1">
    <property type="nucleotide sequence ID" value="NZ_RBLG01000008.1"/>
</dbReference>
<dbReference type="Proteomes" id="UP000276282">
    <property type="component" value="Unassembled WGS sequence"/>
</dbReference>
<comment type="caution">
    <text evidence="2">The sequence shown here is derived from an EMBL/GenBank/DDBJ whole genome shotgun (WGS) entry which is preliminary data.</text>
</comment>
<keyword evidence="3" id="KW-1185">Reference proteome</keyword>
<accession>A0A495NWW6</accession>
<evidence type="ECO:0000256" key="1">
    <source>
        <dbReference type="SAM" id="SignalP"/>
    </source>
</evidence>
<keyword evidence="1" id="KW-0732">Signal</keyword>
<evidence type="ECO:0008006" key="4">
    <source>
        <dbReference type="Google" id="ProtNLM"/>
    </source>
</evidence>
<organism evidence="2 3">
    <name type="scientific">Gillisia mitskevichiae</name>
    <dbReference type="NCBI Taxonomy" id="270921"/>
    <lineage>
        <taxon>Bacteria</taxon>
        <taxon>Pseudomonadati</taxon>
        <taxon>Bacteroidota</taxon>
        <taxon>Flavobacteriia</taxon>
        <taxon>Flavobacteriales</taxon>
        <taxon>Flavobacteriaceae</taxon>
        <taxon>Gillisia</taxon>
    </lineage>
</organism>
<feature type="signal peptide" evidence="1">
    <location>
        <begin position="1"/>
        <end position="22"/>
    </location>
</feature>
<evidence type="ECO:0000313" key="3">
    <source>
        <dbReference type="Proteomes" id="UP000276282"/>
    </source>
</evidence>
<dbReference type="Gene3D" id="3.40.50.1820">
    <property type="entry name" value="alpha/beta hydrolase"/>
    <property type="match status" value="1"/>
</dbReference>
<evidence type="ECO:0000313" key="2">
    <source>
        <dbReference type="EMBL" id="RKS42563.1"/>
    </source>
</evidence>
<feature type="chain" id="PRO_5019853154" description="Alpha/beta hydrolase family protein" evidence="1">
    <location>
        <begin position="23"/>
        <end position="302"/>
    </location>
</feature>
<dbReference type="SUPFAM" id="SSF53474">
    <property type="entry name" value="alpha/beta-Hydrolases"/>
    <property type="match status" value="1"/>
</dbReference>
<gene>
    <name evidence="2" type="ORF">BC962_3230</name>
</gene>
<dbReference type="OrthoDB" id="1095982at2"/>
<dbReference type="EMBL" id="RBLG01000008">
    <property type="protein sequence ID" value="RKS42563.1"/>
    <property type="molecule type" value="Genomic_DNA"/>
</dbReference>
<reference evidence="2 3" key="1">
    <citation type="submission" date="2018-10" db="EMBL/GenBank/DDBJ databases">
        <title>Genomic Encyclopedia of Archaeal and Bacterial Type Strains, Phase II (KMG-II): from individual species to whole genera.</title>
        <authorList>
            <person name="Goeker M."/>
        </authorList>
    </citation>
    <scope>NUCLEOTIDE SEQUENCE [LARGE SCALE GENOMIC DNA]</scope>
    <source>
        <strain evidence="2 3">DSM 19839</strain>
    </source>
</reference>
<protein>
    <recommendedName>
        <fullName evidence="4">Alpha/beta hydrolase family protein</fullName>
    </recommendedName>
</protein>
<proteinExistence type="predicted"/>
<sequence>MKKLLKILCILTILFSTTSFFAQENGKHKNLIETESYNLYKPNNTDAVLLLFGGFPEDALGIENEFPITHLANEKNIAVVYLNYNRKLWLEDKEKSKLAASLQELFSLNNLPTDKIYIGGMSSGGNMALLIGDFLAKNTEYKIEPHGVFIVDSPIDLSGLYRTAESNVKRNFSESAIQEGLWIIETFNEKFGNPNENIEPYEQYSVFTFDTKNFNNLKDLENTKLRFYTEPDKAWWKEYMDADYEQLNAFHIKRLSEFLTKNNFNVEYIPTQNKGFKSNGDRHPHSWSIVDKEELVQWMLEE</sequence>